<dbReference type="RefSeq" id="WP_108129374.1">
    <property type="nucleotide sequence ID" value="NZ_QBKP01000008.1"/>
</dbReference>
<proteinExistence type="predicted"/>
<organism evidence="1 2">
    <name type="scientific">Gemmobacter caeni</name>
    <dbReference type="NCBI Taxonomy" id="589035"/>
    <lineage>
        <taxon>Bacteria</taxon>
        <taxon>Pseudomonadati</taxon>
        <taxon>Pseudomonadota</taxon>
        <taxon>Alphaproteobacteria</taxon>
        <taxon>Rhodobacterales</taxon>
        <taxon>Paracoccaceae</taxon>
        <taxon>Gemmobacter</taxon>
    </lineage>
</organism>
<evidence type="ECO:0000313" key="2">
    <source>
        <dbReference type="Proteomes" id="UP000244224"/>
    </source>
</evidence>
<dbReference type="AlphaFoldDB" id="A0A2T6AZ81"/>
<accession>A0A2T6AZ81</accession>
<protein>
    <submittedName>
        <fullName evidence="1">Uncharacterized protein</fullName>
    </submittedName>
</protein>
<comment type="caution">
    <text evidence="1">The sequence shown here is derived from an EMBL/GenBank/DDBJ whole genome shotgun (WGS) entry which is preliminary data.</text>
</comment>
<dbReference type="OrthoDB" id="6456362at2"/>
<gene>
    <name evidence="1" type="ORF">C8N34_108226</name>
</gene>
<sequence length="80" mass="8831">MAFKFKLNHEVIIEASGECGVVVGRAEYADGKPQYLIRYMAADGRAVEQWWNQSALTTLQVLQQHVQDMGTQSKSGGASE</sequence>
<reference evidence="1 2" key="1">
    <citation type="submission" date="2018-04" db="EMBL/GenBank/DDBJ databases">
        <title>Genomic Encyclopedia of Archaeal and Bacterial Type Strains, Phase II (KMG-II): from individual species to whole genera.</title>
        <authorList>
            <person name="Goeker M."/>
        </authorList>
    </citation>
    <scope>NUCLEOTIDE SEQUENCE [LARGE SCALE GENOMIC DNA]</scope>
    <source>
        <strain evidence="1 2">DSM 21823</strain>
    </source>
</reference>
<dbReference type="EMBL" id="QBKP01000008">
    <property type="protein sequence ID" value="PTX49116.1"/>
    <property type="molecule type" value="Genomic_DNA"/>
</dbReference>
<keyword evidence="2" id="KW-1185">Reference proteome</keyword>
<name>A0A2T6AZ81_9RHOB</name>
<dbReference type="Proteomes" id="UP000244224">
    <property type="component" value="Unassembled WGS sequence"/>
</dbReference>
<evidence type="ECO:0000313" key="1">
    <source>
        <dbReference type="EMBL" id="PTX49116.1"/>
    </source>
</evidence>